<keyword evidence="2" id="KW-1185">Reference proteome</keyword>
<dbReference type="Proteomes" id="UP001524478">
    <property type="component" value="Unassembled WGS sequence"/>
</dbReference>
<evidence type="ECO:0008006" key="3">
    <source>
        <dbReference type="Google" id="ProtNLM"/>
    </source>
</evidence>
<protein>
    <recommendedName>
        <fullName evidence="3">DUF4240 domain-containing protein</fullName>
    </recommendedName>
</protein>
<evidence type="ECO:0000313" key="2">
    <source>
        <dbReference type="Proteomes" id="UP001524478"/>
    </source>
</evidence>
<reference evidence="1 2" key="1">
    <citation type="submission" date="2022-06" db="EMBL/GenBank/DDBJ databases">
        <title>Isolation of gut microbiota from human fecal samples.</title>
        <authorList>
            <person name="Pamer E.G."/>
            <person name="Barat B."/>
            <person name="Waligurski E."/>
            <person name="Medina S."/>
            <person name="Paddock L."/>
            <person name="Mostad J."/>
        </authorList>
    </citation>
    <scope>NUCLEOTIDE SEQUENCE [LARGE SCALE GENOMIC DNA]</scope>
    <source>
        <strain evidence="1 2">DFI.7.95</strain>
    </source>
</reference>
<evidence type="ECO:0000313" key="1">
    <source>
        <dbReference type="EMBL" id="MCQ4924929.1"/>
    </source>
</evidence>
<dbReference type="EMBL" id="JANGAC010000016">
    <property type="protein sequence ID" value="MCQ4924929.1"/>
    <property type="molecule type" value="Genomic_DNA"/>
</dbReference>
<sequence length="153" mass="18558">MKFEDKLDSLIKISNIEEDRKFQEKIKTIKNMEKIIRQEIKEKSYDDLHSIFMGIIIKKLGFSKDKYFRGWDEYEDFLFNTGFWNEELEIYALIQTGHFSTQYQQEYIELKFYDSYQSDLKAIDWTHERGSVIVYEEVGEESEIIELIDNYNL</sequence>
<comment type="caution">
    <text evidence="1">The sequence shown here is derived from an EMBL/GenBank/DDBJ whole genome shotgun (WGS) entry which is preliminary data.</text>
</comment>
<accession>A0ABT1SET5</accession>
<dbReference type="RefSeq" id="WP_256312520.1">
    <property type="nucleotide sequence ID" value="NZ_JANGAC010000016.1"/>
</dbReference>
<name>A0ABT1SET5_9FIRM</name>
<gene>
    <name evidence="1" type="ORF">NE686_17640</name>
</gene>
<organism evidence="1 2">
    <name type="scientific">Tissierella carlieri</name>
    <dbReference type="NCBI Taxonomy" id="689904"/>
    <lineage>
        <taxon>Bacteria</taxon>
        <taxon>Bacillati</taxon>
        <taxon>Bacillota</taxon>
        <taxon>Tissierellia</taxon>
        <taxon>Tissierellales</taxon>
        <taxon>Tissierellaceae</taxon>
        <taxon>Tissierella</taxon>
    </lineage>
</organism>
<proteinExistence type="predicted"/>